<evidence type="ECO:0000313" key="2">
    <source>
        <dbReference type="Proteomes" id="UP000492821"/>
    </source>
</evidence>
<feature type="transmembrane region" description="Helical" evidence="1">
    <location>
        <begin position="78"/>
        <end position="99"/>
    </location>
</feature>
<feature type="transmembrane region" description="Helical" evidence="1">
    <location>
        <begin position="38"/>
        <end position="58"/>
    </location>
</feature>
<sequence length="285" mass="33442">MDAAITVEIIVNFVGAGIMVPFDIFLVYHLLIRHKLIFNIYFITMTIYSINGTLYMFFSAVLDVQAIYFMRRSYEFYQYFIPLLSVVMSFNRFTAIVIWPWHQKIWKYKFFIIYGIAISAFSFFFMLVNHADLLQIRADPAYTLYFRLFDRVFKGSAYIVSLIFEMTAVIYRKVSKKTLEIDKVDITLLTQSVITTTCWLINCICNLIWFLYSVIGVIHVSNCFVVFGFVLPLAYLFSSNRKLRMLLLHFYFRGEYFKNNAVGTMVHISVQSTKTPVRIASIQIT</sequence>
<feature type="transmembrane region" description="Helical" evidence="1">
    <location>
        <begin position="192"/>
        <end position="212"/>
    </location>
</feature>
<feature type="transmembrane region" description="Helical" evidence="1">
    <location>
        <begin position="218"/>
        <end position="237"/>
    </location>
</feature>
<proteinExistence type="predicted"/>
<reference evidence="2" key="1">
    <citation type="journal article" date="2013" name="Genetics">
        <title>The draft genome and transcriptome of Panagrellus redivivus are shaped by the harsh demands of a free-living lifestyle.</title>
        <authorList>
            <person name="Srinivasan J."/>
            <person name="Dillman A.R."/>
            <person name="Macchietto M.G."/>
            <person name="Heikkinen L."/>
            <person name="Lakso M."/>
            <person name="Fracchia K.M."/>
            <person name="Antoshechkin I."/>
            <person name="Mortazavi A."/>
            <person name="Wong G."/>
            <person name="Sternberg P.W."/>
        </authorList>
    </citation>
    <scope>NUCLEOTIDE SEQUENCE [LARGE SCALE GENOMIC DNA]</scope>
    <source>
        <strain evidence="2">MT8872</strain>
    </source>
</reference>
<evidence type="ECO:0000256" key="1">
    <source>
        <dbReference type="SAM" id="Phobius"/>
    </source>
</evidence>
<feature type="transmembrane region" description="Helical" evidence="1">
    <location>
        <begin position="151"/>
        <end position="171"/>
    </location>
</feature>
<protein>
    <submittedName>
        <fullName evidence="3">Serpentine receptor class gamma</fullName>
    </submittedName>
</protein>
<keyword evidence="1" id="KW-0812">Transmembrane</keyword>
<name>A0A7E4V365_PANRE</name>
<organism evidence="2 3">
    <name type="scientific">Panagrellus redivivus</name>
    <name type="common">Microworm</name>
    <dbReference type="NCBI Taxonomy" id="6233"/>
    <lineage>
        <taxon>Eukaryota</taxon>
        <taxon>Metazoa</taxon>
        <taxon>Ecdysozoa</taxon>
        <taxon>Nematoda</taxon>
        <taxon>Chromadorea</taxon>
        <taxon>Rhabditida</taxon>
        <taxon>Tylenchina</taxon>
        <taxon>Panagrolaimomorpha</taxon>
        <taxon>Panagrolaimoidea</taxon>
        <taxon>Panagrolaimidae</taxon>
        <taxon>Panagrellus</taxon>
    </lineage>
</organism>
<dbReference type="Proteomes" id="UP000492821">
    <property type="component" value="Unassembled WGS sequence"/>
</dbReference>
<feature type="transmembrane region" description="Helical" evidence="1">
    <location>
        <begin position="111"/>
        <end position="131"/>
    </location>
</feature>
<keyword evidence="2" id="KW-1185">Reference proteome</keyword>
<feature type="transmembrane region" description="Helical" evidence="1">
    <location>
        <begin position="6"/>
        <end position="31"/>
    </location>
</feature>
<keyword evidence="1" id="KW-1133">Transmembrane helix</keyword>
<dbReference type="WBParaSite" id="Pan_g15946.t1">
    <property type="protein sequence ID" value="Pan_g15946.t1"/>
    <property type="gene ID" value="Pan_g15946"/>
</dbReference>
<dbReference type="AlphaFoldDB" id="A0A7E4V365"/>
<evidence type="ECO:0000313" key="3">
    <source>
        <dbReference type="WBParaSite" id="Pan_g15946.t1"/>
    </source>
</evidence>
<keyword evidence="1" id="KW-0472">Membrane</keyword>
<accession>A0A7E4V365</accession>
<reference evidence="3" key="2">
    <citation type="submission" date="2020-10" db="UniProtKB">
        <authorList>
            <consortium name="WormBaseParasite"/>
        </authorList>
    </citation>
    <scope>IDENTIFICATION</scope>
</reference>